<protein>
    <submittedName>
        <fullName evidence="2">Uncharacterized protein</fullName>
    </submittedName>
</protein>
<proteinExistence type="predicted"/>
<evidence type="ECO:0000313" key="2">
    <source>
        <dbReference type="EMBL" id="GAQ86837.1"/>
    </source>
</evidence>
<keyword evidence="1" id="KW-0732">Signal</keyword>
<dbReference type="Proteomes" id="UP000054558">
    <property type="component" value="Unassembled WGS sequence"/>
</dbReference>
<gene>
    <name evidence="2" type="ORF">KFL_003150020</name>
</gene>
<evidence type="ECO:0000313" key="3">
    <source>
        <dbReference type="Proteomes" id="UP000054558"/>
    </source>
</evidence>
<reference evidence="2 3" key="1">
    <citation type="journal article" date="2014" name="Nat. Commun.">
        <title>Klebsormidium flaccidum genome reveals primary factors for plant terrestrial adaptation.</title>
        <authorList>
            <person name="Hori K."/>
            <person name="Maruyama F."/>
            <person name="Fujisawa T."/>
            <person name="Togashi T."/>
            <person name="Yamamoto N."/>
            <person name="Seo M."/>
            <person name="Sato S."/>
            <person name="Yamada T."/>
            <person name="Mori H."/>
            <person name="Tajima N."/>
            <person name="Moriyama T."/>
            <person name="Ikeuchi M."/>
            <person name="Watanabe M."/>
            <person name="Wada H."/>
            <person name="Kobayashi K."/>
            <person name="Saito M."/>
            <person name="Masuda T."/>
            <person name="Sasaki-Sekimoto Y."/>
            <person name="Mashiguchi K."/>
            <person name="Awai K."/>
            <person name="Shimojima M."/>
            <person name="Masuda S."/>
            <person name="Iwai M."/>
            <person name="Nobusawa T."/>
            <person name="Narise T."/>
            <person name="Kondo S."/>
            <person name="Saito H."/>
            <person name="Sato R."/>
            <person name="Murakawa M."/>
            <person name="Ihara Y."/>
            <person name="Oshima-Yamada Y."/>
            <person name="Ohtaka K."/>
            <person name="Satoh M."/>
            <person name="Sonobe K."/>
            <person name="Ishii M."/>
            <person name="Ohtani R."/>
            <person name="Kanamori-Sato M."/>
            <person name="Honoki R."/>
            <person name="Miyazaki D."/>
            <person name="Mochizuki H."/>
            <person name="Umetsu J."/>
            <person name="Higashi K."/>
            <person name="Shibata D."/>
            <person name="Kamiya Y."/>
            <person name="Sato N."/>
            <person name="Nakamura Y."/>
            <person name="Tabata S."/>
            <person name="Ida S."/>
            <person name="Kurokawa K."/>
            <person name="Ohta H."/>
        </authorList>
    </citation>
    <scope>NUCLEOTIDE SEQUENCE [LARGE SCALE GENOMIC DNA]</scope>
    <source>
        <strain evidence="2 3">NIES-2285</strain>
    </source>
</reference>
<dbReference type="EMBL" id="DF237264">
    <property type="protein sequence ID" value="GAQ86837.1"/>
    <property type="molecule type" value="Genomic_DNA"/>
</dbReference>
<feature type="chain" id="PRO_5012056041" evidence="1">
    <location>
        <begin position="34"/>
        <end position="210"/>
    </location>
</feature>
<name>A0A1Y1IDN8_KLENI</name>
<organism evidence="2 3">
    <name type="scientific">Klebsormidium nitens</name>
    <name type="common">Green alga</name>
    <name type="synonym">Ulothrix nitens</name>
    <dbReference type="NCBI Taxonomy" id="105231"/>
    <lineage>
        <taxon>Eukaryota</taxon>
        <taxon>Viridiplantae</taxon>
        <taxon>Streptophyta</taxon>
        <taxon>Klebsormidiophyceae</taxon>
        <taxon>Klebsormidiales</taxon>
        <taxon>Klebsormidiaceae</taxon>
        <taxon>Klebsormidium</taxon>
    </lineage>
</organism>
<evidence type="ECO:0000256" key="1">
    <source>
        <dbReference type="SAM" id="SignalP"/>
    </source>
</evidence>
<accession>A0A1Y1IDN8</accession>
<keyword evidence="3" id="KW-1185">Reference proteome</keyword>
<dbReference type="AlphaFoldDB" id="A0A1Y1IDN8"/>
<feature type="signal peptide" evidence="1">
    <location>
        <begin position="1"/>
        <end position="33"/>
    </location>
</feature>
<sequence>MASRTKAFHASLHVACTLLFVLVSVTNVCGVLATSPDPALCPYELGYSPVFNADGSQLFCTKGAETFTVDAAGANARALRGVGQSSLALAIGAVNRDFATFDKYVANDATFVQPPGAPSAGQTVPNFDPALEAFNRPFEFAPGIDVNANIDVSRFGFLGGDPLSVFVHIKEQTLNFVLEYDSIWRMNNVSGGQKLWQLYRAAFNPSIFKP</sequence>